<evidence type="ECO:0000313" key="9">
    <source>
        <dbReference type="Proteomes" id="UP000824469"/>
    </source>
</evidence>
<keyword evidence="5 6" id="KW-0833">Ubl conjugation pathway</keyword>
<dbReference type="Gene3D" id="3.30.2160.10">
    <property type="entry name" value="Hect, E3 ligase catalytic domain"/>
    <property type="match status" value="1"/>
</dbReference>
<dbReference type="SUPFAM" id="SSF56204">
    <property type="entry name" value="Hect, E3 ligase catalytic domain"/>
    <property type="match status" value="1"/>
</dbReference>
<proteinExistence type="inferred from homology"/>
<dbReference type="PANTHER" id="PTHR45670">
    <property type="entry name" value="E3 UBIQUITIN-PROTEIN LIGASE TRIP12"/>
    <property type="match status" value="1"/>
</dbReference>
<feature type="domain" description="HECT" evidence="7">
    <location>
        <begin position="1"/>
        <end position="300"/>
    </location>
</feature>
<evidence type="ECO:0000256" key="4">
    <source>
        <dbReference type="ARBA" id="ARBA00022679"/>
    </source>
</evidence>
<dbReference type="Pfam" id="PF00632">
    <property type="entry name" value="HECT"/>
    <property type="match status" value="1"/>
</dbReference>
<dbReference type="SMART" id="SM00119">
    <property type="entry name" value="HECTc"/>
    <property type="match status" value="1"/>
</dbReference>
<dbReference type="FunFam" id="3.30.2410.10:FF:000007">
    <property type="entry name" value="Putative E3 ubiquitin-protein ligase HECTD1"/>
    <property type="match status" value="1"/>
</dbReference>
<dbReference type="GO" id="GO:0043161">
    <property type="term" value="P:proteasome-mediated ubiquitin-dependent protein catabolic process"/>
    <property type="evidence" value="ECO:0007669"/>
    <property type="project" value="TreeGrafter"/>
</dbReference>
<dbReference type="OMA" id="SEGNNIM"/>
<dbReference type="GO" id="GO:0061630">
    <property type="term" value="F:ubiquitin protein ligase activity"/>
    <property type="evidence" value="ECO:0007669"/>
    <property type="project" value="UniProtKB-EC"/>
</dbReference>
<keyword evidence="4" id="KW-0808">Transferase</keyword>
<dbReference type="EC" id="2.3.2.26" evidence="3"/>
<accession>A0AA38H303</accession>
<dbReference type="EMBL" id="JAHRHJ020000001">
    <property type="protein sequence ID" value="KAH9331575.1"/>
    <property type="molecule type" value="Genomic_DNA"/>
</dbReference>
<dbReference type="PROSITE" id="PS50237">
    <property type="entry name" value="HECT"/>
    <property type="match status" value="1"/>
</dbReference>
<evidence type="ECO:0000259" key="7">
    <source>
        <dbReference type="PROSITE" id="PS50237"/>
    </source>
</evidence>
<evidence type="ECO:0000313" key="8">
    <source>
        <dbReference type="EMBL" id="KAH9331575.1"/>
    </source>
</evidence>
<gene>
    <name evidence="8" type="ORF">KI387_003683</name>
</gene>
<evidence type="ECO:0000256" key="2">
    <source>
        <dbReference type="ARBA" id="ARBA00006331"/>
    </source>
</evidence>
<feature type="active site" description="Glycyl thioester intermediate" evidence="6">
    <location>
        <position position="267"/>
    </location>
</feature>
<name>A0AA38H303_TAXCH</name>
<dbReference type="InterPro" id="IPR045322">
    <property type="entry name" value="HECTD1/TRIP12-like"/>
</dbReference>
<evidence type="ECO:0000256" key="3">
    <source>
        <dbReference type="ARBA" id="ARBA00012485"/>
    </source>
</evidence>
<dbReference type="InterPro" id="IPR035983">
    <property type="entry name" value="Hect_E3_ubiquitin_ligase"/>
</dbReference>
<dbReference type="PANTHER" id="PTHR45670:SF1">
    <property type="entry name" value="E3 UBIQUITIN-PROTEIN LIGASE HECTD1"/>
    <property type="match status" value="1"/>
</dbReference>
<reference evidence="8 9" key="1">
    <citation type="journal article" date="2021" name="Nat. Plants">
        <title>The Taxus genome provides insights into paclitaxel biosynthesis.</title>
        <authorList>
            <person name="Xiong X."/>
            <person name="Gou J."/>
            <person name="Liao Q."/>
            <person name="Li Y."/>
            <person name="Zhou Q."/>
            <person name="Bi G."/>
            <person name="Li C."/>
            <person name="Du R."/>
            <person name="Wang X."/>
            <person name="Sun T."/>
            <person name="Guo L."/>
            <person name="Liang H."/>
            <person name="Lu P."/>
            <person name="Wu Y."/>
            <person name="Zhang Z."/>
            <person name="Ro D.K."/>
            <person name="Shang Y."/>
            <person name="Huang S."/>
            <person name="Yan J."/>
        </authorList>
    </citation>
    <scope>NUCLEOTIDE SEQUENCE [LARGE SCALE GENOMIC DNA]</scope>
    <source>
        <strain evidence="8">Ta-2019</strain>
    </source>
</reference>
<evidence type="ECO:0000256" key="5">
    <source>
        <dbReference type="ARBA" id="ARBA00022786"/>
    </source>
</evidence>
<dbReference type="Gene3D" id="3.90.1750.10">
    <property type="entry name" value="Hect, E3 ligase catalytic domains"/>
    <property type="match status" value="1"/>
</dbReference>
<dbReference type="Gene3D" id="3.30.2410.10">
    <property type="entry name" value="Hect, E3 ligase catalytic domain"/>
    <property type="match status" value="1"/>
</dbReference>
<comment type="similarity">
    <text evidence="2">Belongs to the UPL family. K-HECT subfamily.</text>
</comment>
<dbReference type="Proteomes" id="UP000824469">
    <property type="component" value="Unassembled WGS sequence"/>
</dbReference>
<sequence length="300" mass="33589">MDYFRLLGRVMAKALQDGRLLDLPFSTAFYKLVLEQELDLFDIQSFDLELGTTLQEMQALVRRKQFMEAFNIDKRNPTHDLRFRNARIEDLCLDFTLPGYSDYVLKPGGGQYHDLENLEEYIGLAVNATVKTGIMPQIEAFRAGFNEVFPVTSLQLFSESELENLLCGGNDLWTAQSLFESIKFDHGYTSSSPPIINLLEIIGEFTPQQKRAFLQFVTGAPRLPPGGLAALNPRLTIVRKHPTGANGMLKGAAAQVADGDLPSVMTCANYLKLPPYSSKEVMRERLMYAITEGQGSFDLS</sequence>
<dbReference type="InterPro" id="IPR000569">
    <property type="entry name" value="HECT_dom"/>
</dbReference>
<dbReference type="GO" id="GO:0000209">
    <property type="term" value="P:protein polyubiquitination"/>
    <property type="evidence" value="ECO:0007669"/>
    <property type="project" value="TreeGrafter"/>
</dbReference>
<keyword evidence="9" id="KW-1185">Reference proteome</keyword>
<protein>
    <recommendedName>
        <fullName evidence="3">HECT-type E3 ubiquitin transferase</fullName>
        <ecNumber evidence="3">2.3.2.26</ecNumber>
    </recommendedName>
</protein>
<comment type="catalytic activity">
    <reaction evidence="1">
        <text>S-ubiquitinyl-[E2 ubiquitin-conjugating enzyme]-L-cysteine + [acceptor protein]-L-lysine = [E2 ubiquitin-conjugating enzyme]-L-cysteine + N(6)-ubiquitinyl-[acceptor protein]-L-lysine.</text>
        <dbReference type="EC" id="2.3.2.26"/>
    </reaction>
</comment>
<dbReference type="AlphaFoldDB" id="A0AA38H303"/>
<comment type="caution">
    <text evidence="8">The sequence shown here is derived from an EMBL/GenBank/DDBJ whole genome shotgun (WGS) entry which is preliminary data.</text>
</comment>
<evidence type="ECO:0000256" key="1">
    <source>
        <dbReference type="ARBA" id="ARBA00000885"/>
    </source>
</evidence>
<evidence type="ECO:0000256" key="6">
    <source>
        <dbReference type="PROSITE-ProRule" id="PRU00104"/>
    </source>
</evidence>
<organism evidence="8 9">
    <name type="scientific">Taxus chinensis</name>
    <name type="common">Chinese yew</name>
    <name type="synonym">Taxus wallichiana var. chinensis</name>
    <dbReference type="NCBI Taxonomy" id="29808"/>
    <lineage>
        <taxon>Eukaryota</taxon>
        <taxon>Viridiplantae</taxon>
        <taxon>Streptophyta</taxon>
        <taxon>Embryophyta</taxon>
        <taxon>Tracheophyta</taxon>
        <taxon>Spermatophyta</taxon>
        <taxon>Pinopsida</taxon>
        <taxon>Pinidae</taxon>
        <taxon>Conifers II</taxon>
        <taxon>Cupressales</taxon>
        <taxon>Taxaceae</taxon>
        <taxon>Taxus</taxon>
    </lineage>
</organism>